<dbReference type="PANTHER" id="PTHR24321">
    <property type="entry name" value="DEHYDROGENASES, SHORT CHAIN"/>
    <property type="match status" value="1"/>
</dbReference>
<dbReference type="Proteomes" id="UP000321361">
    <property type="component" value="Unassembled WGS sequence"/>
</dbReference>
<dbReference type="Gene3D" id="3.40.50.720">
    <property type="entry name" value="NAD(P)-binding Rossmann-like Domain"/>
    <property type="match status" value="1"/>
</dbReference>
<dbReference type="InterPro" id="IPR002347">
    <property type="entry name" value="SDR_fam"/>
</dbReference>
<dbReference type="InterPro" id="IPR020904">
    <property type="entry name" value="Sc_DH/Rdtase_CS"/>
</dbReference>
<dbReference type="AlphaFoldDB" id="A0A510WFM8"/>
<evidence type="ECO:0000256" key="1">
    <source>
        <dbReference type="ARBA" id="ARBA00006484"/>
    </source>
</evidence>
<evidence type="ECO:0000256" key="2">
    <source>
        <dbReference type="ARBA" id="ARBA00023002"/>
    </source>
</evidence>
<dbReference type="SUPFAM" id="SSF51735">
    <property type="entry name" value="NAD(P)-binding Rossmann-fold domains"/>
    <property type="match status" value="1"/>
</dbReference>
<dbReference type="CDD" id="cd05233">
    <property type="entry name" value="SDR_c"/>
    <property type="match status" value="1"/>
</dbReference>
<dbReference type="PRINTS" id="PR00081">
    <property type="entry name" value="GDHRDH"/>
</dbReference>
<dbReference type="OrthoDB" id="9803333at2"/>
<organism evidence="3 4">
    <name type="scientific">Enterococcus thailandicus</name>
    <dbReference type="NCBI Taxonomy" id="417368"/>
    <lineage>
        <taxon>Bacteria</taxon>
        <taxon>Bacillati</taxon>
        <taxon>Bacillota</taxon>
        <taxon>Bacilli</taxon>
        <taxon>Lactobacillales</taxon>
        <taxon>Enterococcaceae</taxon>
        <taxon>Enterococcus</taxon>
    </lineage>
</organism>
<evidence type="ECO:0000313" key="4">
    <source>
        <dbReference type="Proteomes" id="UP000321361"/>
    </source>
</evidence>
<reference evidence="3 4" key="1">
    <citation type="submission" date="2019-07" db="EMBL/GenBank/DDBJ databases">
        <title>Whole genome shotgun sequence of Enterococcus thailandicus NBRC 101867.</title>
        <authorList>
            <person name="Hosoyama A."/>
            <person name="Uohara A."/>
            <person name="Ohji S."/>
            <person name="Ichikawa N."/>
        </authorList>
    </citation>
    <scope>NUCLEOTIDE SEQUENCE [LARGE SCALE GENOMIC DNA]</scope>
    <source>
        <strain evidence="3 4">NBRC 101867</strain>
    </source>
</reference>
<name>A0A510WFM8_ENTTH</name>
<evidence type="ECO:0000313" key="3">
    <source>
        <dbReference type="EMBL" id="GEK37968.1"/>
    </source>
</evidence>
<dbReference type="InterPro" id="IPR036291">
    <property type="entry name" value="NAD(P)-bd_dom_sf"/>
</dbReference>
<dbReference type="EMBL" id="BJUG01000014">
    <property type="protein sequence ID" value="GEK37968.1"/>
    <property type="molecule type" value="Genomic_DNA"/>
</dbReference>
<proteinExistence type="inferred from homology"/>
<gene>
    <name evidence="3" type="ORF">ETH01_22550</name>
</gene>
<dbReference type="RefSeq" id="WP_071869379.1">
    <property type="nucleotide sequence ID" value="NZ_BJUG01000014.1"/>
</dbReference>
<dbReference type="Pfam" id="PF13561">
    <property type="entry name" value="adh_short_C2"/>
    <property type="match status" value="1"/>
</dbReference>
<dbReference type="PRINTS" id="PR00080">
    <property type="entry name" value="SDRFAMILY"/>
</dbReference>
<sequence>MTNRIAVVTGGLSGIGKATVLELAKNGNTVIIFDIQDDKAPKVLDQTKNFEGNVYYRHCNLFDTQEINEYFEFVEKEFGKLDLAFNNAGFGILGKPFGEVTEEEIDKLLAINVKSYMICMLNEIKLMKKNKFGRIVNTASGAGILASKDGALYSACKHAVVGLTKSVALDYARENITVNAIAPGTIETELISPMKKTNPEEFKAWSDANPVGRLGKPFEIARVVSFLFDEESEFINGTVIPVDSGYVAGK</sequence>
<comment type="similarity">
    <text evidence="1">Belongs to the short-chain dehydrogenases/reductases (SDR) family.</text>
</comment>
<accession>A0A510WFM8</accession>
<dbReference type="FunFam" id="3.40.50.720:FF:000084">
    <property type="entry name" value="Short-chain dehydrogenase reductase"/>
    <property type="match status" value="1"/>
</dbReference>
<protein>
    <submittedName>
        <fullName evidence="3">3-oxoacyl-ACP reductase</fullName>
    </submittedName>
</protein>
<dbReference type="PANTHER" id="PTHR24321:SF11">
    <property type="entry name" value="BLR0893 PROTEIN"/>
    <property type="match status" value="1"/>
</dbReference>
<dbReference type="GO" id="GO:0008206">
    <property type="term" value="P:bile acid metabolic process"/>
    <property type="evidence" value="ECO:0007669"/>
    <property type="project" value="UniProtKB-ARBA"/>
</dbReference>
<keyword evidence="2" id="KW-0560">Oxidoreductase</keyword>
<dbReference type="PROSITE" id="PS00061">
    <property type="entry name" value="ADH_SHORT"/>
    <property type="match status" value="1"/>
</dbReference>
<dbReference type="GO" id="GO:0016491">
    <property type="term" value="F:oxidoreductase activity"/>
    <property type="evidence" value="ECO:0007669"/>
    <property type="project" value="UniProtKB-KW"/>
</dbReference>
<comment type="caution">
    <text evidence="3">The sequence shown here is derived from an EMBL/GenBank/DDBJ whole genome shotgun (WGS) entry which is preliminary data.</text>
</comment>